<dbReference type="InterPro" id="IPR022435">
    <property type="entry name" value="Surface-anchored_actinobac"/>
</dbReference>
<name>A0A842HMV9_9BACT</name>
<evidence type="ECO:0000313" key="4">
    <source>
        <dbReference type="Proteomes" id="UP000546464"/>
    </source>
</evidence>
<dbReference type="InterPro" id="IPR013424">
    <property type="entry name" value="Ice-binding_C"/>
</dbReference>
<proteinExistence type="predicted"/>
<evidence type="ECO:0000256" key="1">
    <source>
        <dbReference type="SAM" id="SignalP"/>
    </source>
</evidence>
<keyword evidence="4" id="KW-1185">Reference proteome</keyword>
<protein>
    <submittedName>
        <fullName evidence="3">TIGR03769 domain-containing protein</fullName>
    </submittedName>
</protein>
<dbReference type="EMBL" id="JACHVB010000064">
    <property type="protein sequence ID" value="MBC2596421.1"/>
    <property type="molecule type" value="Genomic_DNA"/>
</dbReference>
<dbReference type="Proteomes" id="UP000546464">
    <property type="component" value="Unassembled WGS sequence"/>
</dbReference>
<feature type="domain" description="Ice-binding protein C-terminal" evidence="2">
    <location>
        <begin position="218"/>
        <end position="241"/>
    </location>
</feature>
<evidence type="ECO:0000259" key="2">
    <source>
        <dbReference type="Pfam" id="PF07589"/>
    </source>
</evidence>
<organism evidence="3 4">
    <name type="scientific">Ruficoccus amylovorans</name>
    <dbReference type="NCBI Taxonomy" id="1804625"/>
    <lineage>
        <taxon>Bacteria</taxon>
        <taxon>Pseudomonadati</taxon>
        <taxon>Verrucomicrobiota</taxon>
        <taxon>Opitutia</taxon>
        <taxon>Puniceicoccales</taxon>
        <taxon>Cerasicoccaceae</taxon>
        <taxon>Ruficoccus</taxon>
    </lineage>
</organism>
<dbReference type="NCBIfam" id="TIGR03769">
    <property type="entry name" value="P_ac_wall_RPT"/>
    <property type="match status" value="1"/>
</dbReference>
<dbReference type="NCBIfam" id="TIGR02595">
    <property type="entry name" value="PEP_CTERM"/>
    <property type="match status" value="1"/>
</dbReference>
<evidence type="ECO:0000313" key="3">
    <source>
        <dbReference type="EMBL" id="MBC2596421.1"/>
    </source>
</evidence>
<keyword evidence="1" id="KW-0732">Signal</keyword>
<feature type="signal peptide" evidence="1">
    <location>
        <begin position="1"/>
        <end position="21"/>
    </location>
</feature>
<accession>A0A842HMV9</accession>
<dbReference type="NCBIfam" id="NF038134">
    <property type="entry name" value="choice_anch_M"/>
    <property type="match status" value="1"/>
</dbReference>
<reference evidence="3 4" key="1">
    <citation type="submission" date="2020-07" db="EMBL/GenBank/DDBJ databases">
        <authorList>
            <person name="Feng X."/>
        </authorList>
    </citation>
    <scope>NUCLEOTIDE SEQUENCE [LARGE SCALE GENOMIC DNA]</scope>
    <source>
        <strain evidence="3 4">JCM31066</strain>
    </source>
</reference>
<dbReference type="Pfam" id="PF07589">
    <property type="entry name" value="PEP-CTERM"/>
    <property type="match status" value="1"/>
</dbReference>
<sequence length="254" mass="26583">MKQQHLLFSLGLLFSAASAQAEVSLTSGHADLGLGEGSNLELHLHIHGIGEVEPDEAVIVVPNSSYVFANSNGGRPAGSDWDQIGVDAGQSFWYLPQSGSGQGSASALGAPHLGIGGEEITLGAFDGNSFTLTLTGAAMPEGGNFSLWQDGLSPVFYMSTVDGISAADAFTLDLDNSDHVHANWGFTQAGIYELTFTVSAYVEGIEQSDTATFTFNVVPEPSTYAALAGAAALGLVLLRRRTQRENRSTSTRQG</sequence>
<comment type="caution">
    <text evidence="3">The sequence shown here is derived from an EMBL/GenBank/DDBJ whole genome shotgun (WGS) entry which is preliminary data.</text>
</comment>
<feature type="chain" id="PRO_5032985877" evidence="1">
    <location>
        <begin position="22"/>
        <end position="254"/>
    </location>
</feature>
<dbReference type="RefSeq" id="WP_185677328.1">
    <property type="nucleotide sequence ID" value="NZ_JACHVB010000064.1"/>
</dbReference>
<dbReference type="AlphaFoldDB" id="A0A842HMV9"/>
<gene>
    <name evidence="3" type="ORF">H5P28_19300</name>
</gene>